<protein>
    <submittedName>
        <fullName evidence="2">Uncharacterized protein</fullName>
    </submittedName>
</protein>
<feature type="region of interest" description="Disordered" evidence="1">
    <location>
        <begin position="46"/>
        <end position="72"/>
    </location>
</feature>
<name>A0A0B7C3L5_9EUPU</name>
<evidence type="ECO:0000313" key="2">
    <source>
        <dbReference type="EMBL" id="CEL00054.1"/>
    </source>
</evidence>
<dbReference type="AlphaFoldDB" id="A0A0B7C3L5"/>
<organism evidence="2">
    <name type="scientific">Arion vulgaris</name>
    <dbReference type="NCBI Taxonomy" id="1028688"/>
    <lineage>
        <taxon>Eukaryota</taxon>
        <taxon>Metazoa</taxon>
        <taxon>Spiralia</taxon>
        <taxon>Lophotrochozoa</taxon>
        <taxon>Mollusca</taxon>
        <taxon>Gastropoda</taxon>
        <taxon>Heterobranchia</taxon>
        <taxon>Euthyneura</taxon>
        <taxon>Panpulmonata</taxon>
        <taxon>Eupulmonata</taxon>
        <taxon>Stylommatophora</taxon>
        <taxon>Helicina</taxon>
        <taxon>Arionoidea</taxon>
        <taxon>Arionidae</taxon>
        <taxon>Arion</taxon>
    </lineage>
</organism>
<sequence length="72" mass="7255">SHLAGLSGVSLANSQHVGASGGIMGLSVGMGGGLSSVSLGQLQQQQQTPIMTFSHSESGTLSQDRKQVLFNG</sequence>
<accession>A0A0B7C3L5</accession>
<gene>
    <name evidence="2" type="primary">ORF222741</name>
</gene>
<reference evidence="2" key="1">
    <citation type="submission" date="2014-12" db="EMBL/GenBank/DDBJ databases">
        <title>Insight into the proteome of Arion vulgaris.</title>
        <authorList>
            <person name="Aradska J."/>
            <person name="Bulat T."/>
            <person name="Smidak R."/>
            <person name="Sarate P."/>
            <person name="Gangsoo J."/>
            <person name="Sialana F."/>
            <person name="Bilban M."/>
            <person name="Lubec G."/>
        </authorList>
    </citation>
    <scope>NUCLEOTIDE SEQUENCE</scope>
    <source>
        <tissue evidence="2">Skin</tissue>
    </source>
</reference>
<proteinExistence type="predicted"/>
<feature type="compositionally biased region" description="Basic and acidic residues" evidence="1">
    <location>
        <begin position="63"/>
        <end position="72"/>
    </location>
</feature>
<feature type="non-terminal residue" evidence="2">
    <location>
        <position position="1"/>
    </location>
</feature>
<evidence type="ECO:0000256" key="1">
    <source>
        <dbReference type="SAM" id="MobiDB-lite"/>
    </source>
</evidence>
<feature type="compositionally biased region" description="Polar residues" evidence="1">
    <location>
        <begin position="48"/>
        <end position="62"/>
    </location>
</feature>
<feature type="non-terminal residue" evidence="2">
    <location>
        <position position="72"/>
    </location>
</feature>
<dbReference type="EMBL" id="HACG01053183">
    <property type="protein sequence ID" value="CEL00054.1"/>
    <property type="molecule type" value="Transcribed_RNA"/>
</dbReference>